<evidence type="ECO:0000256" key="4">
    <source>
        <dbReference type="ARBA" id="ARBA00022692"/>
    </source>
</evidence>
<dbReference type="Pfam" id="PF00528">
    <property type="entry name" value="BPD_transp_1"/>
    <property type="match status" value="1"/>
</dbReference>
<dbReference type="Gene3D" id="1.10.3720.10">
    <property type="entry name" value="MetI-like"/>
    <property type="match status" value="1"/>
</dbReference>
<name>A0ABS5KTF9_9ACTN</name>
<accession>A0ABS5KTF9</accession>
<evidence type="ECO:0000256" key="5">
    <source>
        <dbReference type="ARBA" id="ARBA00022989"/>
    </source>
</evidence>
<dbReference type="Proteomes" id="UP000730482">
    <property type="component" value="Unassembled WGS sequence"/>
</dbReference>
<keyword evidence="3" id="KW-1003">Cell membrane</keyword>
<dbReference type="EMBL" id="JAAFYZ010000069">
    <property type="protein sequence ID" value="MBS2549337.1"/>
    <property type="molecule type" value="Genomic_DNA"/>
</dbReference>
<dbReference type="PANTHER" id="PTHR43005">
    <property type="entry name" value="BLR7065 PROTEIN"/>
    <property type="match status" value="1"/>
</dbReference>
<dbReference type="RefSeq" id="WP_212010897.1">
    <property type="nucleotide sequence ID" value="NZ_JAAFYZ010000069.1"/>
</dbReference>
<feature type="domain" description="ABC transmembrane type-1" evidence="8">
    <location>
        <begin position="80"/>
        <end position="292"/>
    </location>
</feature>
<dbReference type="InterPro" id="IPR035906">
    <property type="entry name" value="MetI-like_sf"/>
</dbReference>
<dbReference type="CDD" id="cd06261">
    <property type="entry name" value="TM_PBP2"/>
    <property type="match status" value="1"/>
</dbReference>
<feature type="transmembrane region" description="Helical" evidence="7">
    <location>
        <begin position="123"/>
        <end position="143"/>
    </location>
</feature>
<dbReference type="PROSITE" id="PS50928">
    <property type="entry name" value="ABC_TM1"/>
    <property type="match status" value="1"/>
</dbReference>
<protein>
    <submittedName>
        <fullName evidence="9">Sugar ABC transporter permease</fullName>
    </submittedName>
</protein>
<comment type="caution">
    <text evidence="9">The sequence shown here is derived from an EMBL/GenBank/DDBJ whole genome shotgun (WGS) entry which is preliminary data.</text>
</comment>
<keyword evidence="5 7" id="KW-1133">Transmembrane helix</keyword>
<evidence type="ECO:0000313" key="10">
    <source>
        <dbReference type="Proteomes" id="UP000730482"/>
    </source>
</evidence>
<evidence type="ECO:0000259" key="8">
    <source>
        <dbReference type="PROSITE" id="PS50928"/>
    </source>
</evidence>
<feature type="transmembrane region" description="Helical" evidence="7">
    <location>
        <begin position="273"/>
        <end position="295"/>
    </location>
</feature>
<evidence type="ECO:0000256" key="2">
    <source>
        <dbReference type="ARBA" id="ARBA00022448"/>
    </source>
</evidence>
<gene>
    <name evidence="9" type="ORF">KGQ19_20950</name>
</gene>
<dbReference type="SUPFAM" id="SSF161098">
    <property type="entry name" value="MetI-like"/>
    <property type="match status" value="1"/>
</dbReference>
<evidence type="ECO:0000313" key="9">
    <source>
        <dbReference type="EMBL" id="MBS2549337.1"/>
    </source>
</evidence>
<feature type="transmembrane region" description="Helical" evidence="7">
    <location>
        <begin position="90"/>
        <end position="111"/>
    </location>
</feature>
<organism evidence="9 10">
    <name type="scientific">Catenulispora pinistramenti</name>
    <dbReference type="NCBI Taxonomy" id="2705254"/>
    <lineage>
        <taxon>Bacteria</taxon>
        <taxon>Bacillati</taxon>
        <taxon>Actinomycetota</taxon>
        <taxon>Actinomycetes</taxon>
        <taxon>Catenulisporales</taxon>
        <taxon>Catenulisporaceae</taxon>
        <taxon>Catenulispora</taxon>
    </lineage>
</organism>
<keyword evidence="4 7" id="KW-0812">Transmembrane</keyword>
<evidence type="ECO:0000256" key="3">
    <source>
        <dbReference type="ARBA" id="ARBA00022475"/>
    </source>
</evidence>
<keyword evidence="10" id="KW-1185">Reference proteome</keyword>
<dbReference type="PANTHER" id="PTHR43005:SF1">
    <property type="entry name" value="SPERMIDINE_PUTRESCINE TRANSPORT SYSTEM PERMEASE PROTEIN"/>
    <property type="match status" value="1"/>
</dbReference>
<evidence type="ECO:0000256" key="6">
    <source>
        <dbReference type="ARBA" id="ARBA00023136"/>
    </source>
</evidence>
<proteinExistence type="inferred from homology"/>
<evidence type="ECO:0000256" key="1">
    <source>
        <dbReference type="ARBA" id="ARBA00004651"/>
    </source>
</evidence>
<feature type="transmembrane region" description="Helical" evidence="7">
    <location>
        <begin position="21"/>
        <end position="44"/>
    </location>
</feature>
<keyword evidence="2 7" id="KW-0813">Transport</keyword>
<keyword evidence="6 7" id="KW-0472">Membrane</keyword>
<dbReference type="InterPro" id="IPR000515">
    <property type="entry name" value="MetI-like"/>
</dbReference>
<sequence length="310" mass="34108">MARTASPRGTDTEDPAGLGRARAAAISAPALLIIAAFLVFPALWTLYLGTTDYRLTGFAARHPRGVGLQNYTNVIQDPDFHHSLWLTVEYVLFSAVLGQALLGFVIAWMLRDTRGWLKRLIEALVLLAWILPSSVVAFLWVAMLDRGSGTLNALLNTPGTAWAIEHPMAVIVVFNIWRGTAFSMLLYSAALTGVPPSQLATARMFGANSWQQLRDVVFPHIRGHILTNLLLISLWTFNDFTPYQITAGGPDGKSEILPVYIYQTALFDGQMGLGAAISLLMLLINLVVALVYLRLLRERRGGRKPERVAP</sequence>
<comment type="subcellular location">
    <subcellularLocation>
        <location evidence="1 7">Cell membrane</location>
        <topology evidence="1 7">Multi-pass membrane protein</topology>
    </subcellularLocation>
</comment>
<comment type="similarity">
    <text evidence="7">Belongs to the binding-protein-dependent transport system permease family.</text>
</comment>
<evidence type="ECO:0000256" key="7">
    <source>
        <dbReference type="RuleBase" id="RU363032"/>
    </source>
</evidence>
<feature type="transmembrane region" description="Helical" evidence="7">
    <location>
        <begin position="176"/>
        <end position="195"/>
    </location>
</feature>
<reference evidence="9 10" key="1">
    <citation type="submission" date="2020-02" db="EMBL/GenBank/DDBJ databases">
        <title>Acidophilic actinobacteria isolated from forest soil.</title>
        <authorList>
            <person name="Golinska P."/>
        </authorList>
    </citation>
    <scope>NUCLEOTIDE SEQUENCE [LARGE SCALE GENOMIC DNA]</scope>
    <source>
        <strain evidence="9 10">NL8</strain>
    </source>
</reference>